<dbReference type="Gene3D" id="3.30.565.10">
    <property type="entry name" value="Histidine kinase-like ATPase, C-terminal domain"/>
    <property type="match status" value="1"/>
</dbReference>
<keyword evidence="10" id="KW-0472">Membrane</keyword>
<sequence length="678" mass="76296">MASEIALMGWALSLAPILGRYQEGVYSVSYWRYLRGMILALSLISTQGLAQQDLTFNVHSNTPPFEWQNEAGKETGFNIELVRQIAQKLQYDLIINRQTLEQTLYSVTHQTRQLAVIDLPAGETFDLHTALPLLPTYISAYNRRTEGQADSWAALRKKRVAIKQASSVDMYLKANPQDFILVPVVTNEQGFELLSAGKVDFVLAEFYCARRLLSLFPMTKTASNPLFFSQFYLVMSDKDPLFSKAVSDVLEQNYHSGYFDDLIDKWVGFGKEKIELGQVRNNLFQGALLAAIVSSIGLLITLYISLVLRQKTKSLKRELSQRQKAEAEISRVSAQFHSVLDGLPCGIILLDQHQQIIWQNGKYQWMLAPEKLKQAYPKVALTQLIQSGFNGENSQLIEFSLDNKRWKLNLYLISSNMLALFIEDYTEPFELKQASELSSRLASLGELTTGIAHEINNPVGLINQSMSLMQDIIDDLQRALPLAATQPQALQQGFEELNYTSQSVQESAERIGCIIHDLKHFSRYGLNNVKPVALNHIVETALRLTHNNVKRLQLQLSLCPKLPAIKGDELQLQLVLINLIQNACLAMDKTNPLLTIETGVEEGQVYLKVIDNGCGMQPHIQARIREPFFTTRREQGGTGLGLSTTNKILVEHGAQWLIHSQPNIGTEMKILLGMCNET</sequence>
<evidence type="ECO:0000256" key="7">
    <source>
        <dbReference type="ARBA" id="ARBA00022840"/>
    </source>
</evidence>
<dbReference type="CDD" id="cd00082">
    <property type="entry name" value="HisKA"/>
    <property type="match status" value="1"/>
</dbReference>
<dbReference type="SUPFAM" id="SSF55874">
    <property type="entry name" value="ATPase domain of HSP90 chaperone/DNA topoisomerase II/histidine kinase"/>
    <property type="match status" value="1"/>
</dbReference>
<feature type="domain" description="Histidine kinase" evidence="11">
    <location>
        <begin position="450"/>
        <end position="676"/>
    </location>
</feature>
<dbReference type="InterPro" id="IPR003661">
    <property type="entry name" value="HisK_dim/P_dom"/>
</dbReference>
<dbReference type="PANTHER" id="PTHR43065">
    <property type="entry name" value="SENSOR HISTIDINE KINASE"/>
    <property type="match status" value="1"/>
</dbReference>
<organism evidence="12 13">
    <name type="scientific">Brenneria roseae subsp. americana</name>
    <dbReference type="NCBI Taxonomy" id="1508507"/>
    <lineage>
        <taxon>Bacteria</taxon>
        <taxon>Pseudomonadati</taxon>
        <taxon>Pseudomonadota</taxon>
        <taxon>Gammaproteobacteria</taxon>
        <taxon>Enterobacterales</taxon>
        <taxon>Pectobacteriaceae</taxon>
        <taxon>Brenneria</taxon>
    </lineage>
</organism>
<keyword evidence="10" id="KW-1133">Transmembrane helix</keyword>
<reference evidence="12 13" key="1">
    <citation type="submission" date="2018-04" db="EMBL/GenBank/DDBJ databases">
        <title>Brenneria corticis sp.nov.</title>
        <authorList>
            <person name="Li Y."/>
        </authorList>
    </citation>
    <scope>NUCLEOTIDE SEQUENCE [LARGE SCALE GENOMIC DNA]</scope>
    <source>
        <strain evidence="12 13">LMG 27715</strain>
    </source>
</reference>
<dbReference type="SUPFAM" id="SSF53850">
    <property type="entry name" value="Periplasmic binding protein-like II"/>
    <property type="match status" value="1"/>
</dbReference>
<dbReference type="InterPro" id="IPR036890">
    <property type="entry name" value="HATPase_C_sf"/>
</dbReference>
<dbReference type="EC" id="2.7.13.3" evidence="2"/>
<dbReference type="EMBL" id="QDKJ01000008">
    <property type="protein sequence ID" value="PWC11975.1"/>
    <property type="molecule type" value="Genomic_DNA"/>
</dbReference>
<evidence type="ECO:0000256" key="9">
    <source>
        <dbReference type="SAM" id="Coils"/>
    </source>
</evidence>
<feature type="coiled-coil region" evidence="9">
    <location>
        <begin position="308"/>
        <end position="335"/>
    </location>
</feature>
<keyword evidence="8" id="KW-0902">Two-component regulatory system</keyword>
<dbReference type="OrthoDB" id="9772100at2"/>
<dbReference type="SUPFAM" id="SSF47384">
    <property type="entry name" value="Homodimeric domain of signal transducing histidine kinase"/>
    <property type="match status" value="1"/>
</dbReference>
<evidence type="ECO:0000256" key="6">
    <source>
        <dbReference type="ARBA" id="ARBA00022777"/>
    </source>
</evidence>
<keyword evidence="4" id="KW-0808">Transferase</keyword>
<dbReference type="Gene3D" id="1.10.287.130">
    <property type="match status" value="1"/>
</dbReference>
<dbReference type="Pfam" id="PF00497">
    <property type="entry name" value="SBP_bac_3"/>
    <property type="match status" value="1"/>
</dbReference>
<dbReference type="InterPro" id="IPR001638">
    <property type="entry name" value="Solute-binding_3/MltF_N"/>
</dbReference>
<dbReference type="PANTHER" id="PTHR43065:SF10">
    <property type="entry name" value="PEROXIDE STRESS-ACTIVATED HISTIDINE KINASE MAK3"/>
    <property type="match status" value="1"/>
</dbReference>
<keyword evidence="3" id="KW-0597">Phosphoprotein</keyword>
<evidence type="ECO:0000256" key="5">
    <source>
        <dbReference type="ARBA" id="ARBA00022741"/>
    </source>
</evidence>
<keyword evidence="5" id="KW-0547">Nucleotide-binding</keyword>
<evidence type="ECO:0000256" key="4">
    <source>
        <dbReference type="ARBA" id="ARBA00022679"/>
    </source>
</evidence>
<evidence type="ECO:0000256" key="1">
    <source>
        <dbReference type="ARBA" id="ARBA00000085"/>
    </source>
</evidence>
<dbReference type="InterPro" id="IPR003594">
    <property type="entry name" value="HATPase_dom"/>
</dbReference>
<dbReference type="Pfam" id="PF02518">
    <property type="entry name" value="HATPase_c"/>
    <property type="match status" value="1"/>
</dbReference>
<dbReference type="InterPro" id="IPR005467">
    <property type="entry name" value="His_kinase_dom"/>
</dbReference>
<keyword evidence="13" id="KW-1185">Reference proteome</keyword>
<dbReference type="AlphaFoldDB" id="A0A2U1TRF8"/>
<feature type="transmembrane region" description="Helical" evidence="10">
    <location>
        <begin position="283"/>
        <end position="308"/>
    </location>
</feature>
<evidence type="ECO:0000313" key="12">
    <source>
        <dbReference type="EMBL" id="PWC11975.1"/>
    </source>
</evidence>
<evidence type="ECO:0000256" key="2">
    <source>
        <dbReference type="ARBA" id="ARBA00012438"/>
    </source>
</evidence>
<dbReference type="PRINTS" id="PR00344">
    <property type="entry name" value="BCTRLSENSOR"/>
</dbReference>
<accession>A0A2U1TRF8</accession>
<keyword evidence="6" id="KW-0418">Kinase</keyword>
<dbReference type="InterPro" id="IPR004358">
    <property type="entry name" value="Sig_transdc_His_kin-like_C"/>
</dbReference>
<dbReference type="SMART" id="SM00062">
    <property type="entry name" value="PBPb"/>
    <property type="match status" value="1"/>
</dbReference>
<keyword evidence="10" id="KW-0812">Transmembrane</keyword>
<keyword evidence="7" id="KW-0067">ATP-binding</keyword>
<dbReference type="Gene3D" id="3.40.190.10">
    <property type="entry name" value="Periplasmic binding protein-like II"/>
    <property type="match status" value="2"/>
</dbReference>
<gene>
    <name evidence="12" type="ORF">B4923_11750</name>
</gene>
<evidence type="ECO:0000256" key="10">
    <source>
        <dbReference type="SAM" id="Phobius"/>
    </source>
</evidence>
<dbReference type="GO" id="GO:0000155">
    <property type="term" value="F:phosphorelay sensor kinase activity"/>
    <property type="evidence" value="ECO:0007669"/>
    <property type="project" value="InterPro"/>
</dbReference>
<comment type="caution">
    <text evidence="12">The sequence shown here is derived from an EMBL/GenBank/DDBJ whole genome shotgun (WGS) entry which is preliminary data.</text>
</comment>
<evidence type="ECO:0000256" key="3">
    <source>
        <dbReference type="ARBA" id="ARBA00022553"/>
    </source>
</evidence>
<dbReference type="Proteomes" id="UP000245138">
    <property type="component" value="Unassembled WGS sequence"/>
</dbReference>
<dbReference type="InterPro" id="IPR036097">
    <property type="entry name" value="HisK_dim/P_sf"/>
</dbReference>
<proteinExistence type="predicted"/>
<name>A0A2U1TRF8_9GAMM</name>
<evidence type="ECO:0000313" key="13">
    <source>
        <dbReference type="Proteomes" id="UP000245138"/>
    </source>
</evidence>
<comment type="catalytic activity">
    <reaction evidence="1">
        <text>ATP + protein L-histidine = ADP + protein N-phospho-L-histidine.</text>
        <dbReference type="EC" id="2.7.13.3"/>
    </reaction>
</comment>
<dbReference type="PROSITE" id="PS50109">
    <property type="entry name" value="HIS_KIN"/>
    <property type="match status" value="1"/>
</dbReference>
<keyword evidence="9" id="KW-0175">Coiled coil</keyword>
<dbReference type="GO" id="GO:0005524">
    <property type="term" value="F:ATP binding"/>
    <property type="evidence" value="ECO:0007669"/>
    <property type="project" value="UniProtKB-KW"/>
</dbReference>
<evidence type="ECO:0000259" key="11">
    <source>
        <dbReference type="PROSITE" id="PS50109"/>
    </source>
</evidence>
<dbReference type="SMART" id="SM00387">
    <property type="entry name" value="HATPase_c"/>
    <property type="match status" value="1"/>
</dbReference>
<protein>
    <recommendedName>
        <fullName evidence="2">histidine kinase</fullName>
        <ecNumber evidence="2">2.7.13.3</ecNumber>
    </recommendedName>
</protein>
<evidence type="ECO:0000256" key="8">
    <source>
        <dbReference type="ARBA" id="ARBA00023012"/>
    </source>
</evidence>